<gene>
    <name evidence="1" type="ORF">FPE_LOCUS19632</name>
</gene>
<protein>
    <submittedName>
        <fullName evidence="1">Uncharacterized protein</fullName>
    </submittedName>
</protein>
<sequence length="142" mass="15067">MSVIVQEGKFQLVYVGIDVINDVFEQDGEGEVFLTEERGIPGNVLVNVPEDAICGRLRGGGAEELSAVKPHSGNSIIVGSIRGDAEVEGHDGNSIIVGTFRGDAEVEGHVRPSAVLRRRVVSGSRQQANGVVEVVGEDWECA</sequence>
<organism evidence="1 2">
    <name type="scientific">Fraxinus pennsylvanica</name>
    <dbReference type="NCBI Taxonomy" id="56036"/>
    <lineage>
        <taxon>Eukaryota</taxon>
        <taxon>Viridiplantae</taxon>
        <taxon>Streptophyta</taxon>
        <taxon>Embryophyta</taxon>
        <taxon>Tracheophyta</taxon>
        <taxon>Spermatophyta</taxon>
        <taxon>Magnoliopsida</taxon>
        <taxon>eudicotyledons</taxon>
        <taxon>Gunneridae</taxon>
        <taxon>Pentapetalae</taxon>
        <taxon>asterids</taxon>
        <taxon>lamiids</taxon>
        <taxon>Lamiales</taxon>
        <taxon>Oleaceae</taxon>
        <taxon>Oleeae</taxon>
        <taxon>Fraxinus</taxon>
    </lineage>
</organism>
<dbReference type="AlphaFoldDB" id="A0AAD1ZLX8"/>
<dbReference type="EMBL" id="OU503047">
    <property type="protein sequence ID" value="CAI9772202.1"/>
    <property type="molecule type" value="Genomic_DNA"/>
</dbReference>
<evidence type="ECO:0000313" key="1">
    <source>
        <dbReference type="EMBL" id="CAI9772202.1"/>
    </source>
</evidence>
<keyword evidence="2" id="KW-1185">Reference proteome</keyword>
<proteinExistence type="predicted"/>
<evidence type="ECO:0000313" key="2">
    <source>
        <dbReference type="Proteomes" id="UP000834106"/>
    </source>
</evidence>
<name>A0AAD1ZLX8_9LAMI</name>
<dbReference type="Proteomes" id="UP000834106">
    <property type="component" value="Chromosome 12"/>
</dbReference>
<accession>A0AAD1ZLX8</accession>
<reference evidence="1" key="1">
    <citation type="submission" date="2023-05" db="EMBL/GenBank/DDBJ databases">
        <authorList>
            <person name="Huff M."/>
        </authorList>
    </citation>
    <scope>NUCLEOTIDE SEQUENCE</scope>
</reference>